<organism evidence="7 8">
    <name type="scientific">Marasmius oreades</name>
    <name type="common">fairy-ring Marasmius</name>
    <dbReference type="NCBI Taxonomy" id="181124"/>
    <lineage>
        <taxon>Eukaryota</taxon>
        <taxon>Fungi</taxon>
        <taxon>Dikarya</taxon>
        <taxon>Basidiomycota</taxon>
        <taxon>Agaricomycotina</taxon>
        <taxon>Agaricomycetes</taxon>
        <taxon>Agaricomycetidae</taxon>
        <taxon>Agaricales</taxon>
        <taxon>Marasmiineae</taxon>
        <taxon>Marasmiaceae</taxon>
        <taxon>Marasmius</taxon>
    </lineage>
</organism>
<gene>
    <name evidence="7" type="ORF">E1B28_010694</name>
</gene>
<dbReference type="AlphaFoldDB" id="A0A9P7RXK9"/>
<dbReference type="PANTHER" id="PTHR43791:SF85">
    <property type="entry name" value="TRANSPORTER, PUTATIVE (AFU_ORTHOLOGUE AFUA_6G00710)-RELATED"/>
    <property type="match status" value="1"/>
</dbReference>
<dbReference type="SUPFAM" id="SSF103473">
    <property type="entry name" value="MFS general substrate transporter"/>
    <property type="match status" value="1"/>
</dbReference>
<feature type="transmembrane region" description="Helical" evidence="6">
    <location>
        <begin position="57"/>
        <end position="76"/>
    </location>
</feature>
<feature type="transmembrane region" description="Helical" evidence="6">
    <location>
        <begin position="88"/>
        <end position="108"/>
    </location>
</feature>
<keyword evidence="4 6" id="KW-1133">Transmembrane helix</keyword>
<dbReference type="GeneID" id="66079770"/>
<dbReference type="GO" id="GO:0022857">
    <property type="term" value="F:transmembrane transporter activity"/>
    <property type="evidence" value="ECO:0007669"/>
    <property type="project" value="TreeGrafter"/>
</dbReference>
<dbReference type="KEGG" id="more:E1B28_010694"/>
<keyword evidence="2" id="KW-0813">Transport</keyword>
<dbReference type="OrthoDB" id="2985014at2759"/>
<keyword evidence="8" id="KW-1185">Reference proteome</keyword>
<feature type="transmembrane region" description="Helical" evidence="6">
    <location>
        <begin position="114"/>
        <end position="137"/>
    </location>
</feature>
<evidence type="ECO:0000256" key="5">
    <source>
        <dbReference type="ARBA" id="ARBA00023136"/>
    </source>
</evidence>
<keyword evidence="5 6" id="KW-0472">Membrane</keyword>
<evidence type="ECO:0000256" key="6">
    <source>
        <dbReference type="SAM" id="Phobius"/>
    </source>
</evidence>
<evidence type="ECO:0000256" key="4">
    <source>
        <dbReference type="ARBA" id="ARBA00022989"/>
    </source>
</evidence>
<keyword evidence="3 6" id="KW-0812">Transmembrane</keyword>
<dbReference type="EMBL" id="CM032186">
    <property type="protein sequence ID" value="KAG7091674.1"/>
    <property type="molecule type" value="Genomic_DNA"/>
</dbReference>
<evidence type="ECO:0000256" key="1">
    <source>
        <dbReference type="ARBA" id="ARBA00004141"/>
    </source>
</evidence>
<reference evidence="7" key="1">
    <citation type="journal article" date="2021" name="Genome Biol. Evol.">
        <title>The assembled and annotated genome of the fairy-ring fungus Marasmius oreades.</title>
        <authorList>
            <person name="Hiltunen M."/>
            <person name="Ament-Velasquez S.L."/>
            <person name="Johannesson H."/>
        </authorList>
    </citation>
    <scope>NUCLEOTIDE SEQUENCE</scope>
    <source>
        <strain evidence="7">03SP1</strain>
    </source>
</reference>
<dbReference type="GO" id="GO:0016020">
    <property type="term" value="C:membrane"/>
    <property type="evidence" value="ECO:0007669"/>
    <property type="project" value="UniProtKB-SubCell"/>
</dbReference>
<evidence type="ECO:0000256" key="2">
    <source>
        <dbReference type="ARBA" id="ARBA00022448"/>
    </source>
</evidence>
<comment type="subcellular location">
    <subcellularLocation>
        <location evidence="1">Membrane</location>
        <topology evidence="1">Multi-pass membrane protein</topology>
    </subcellularLocation>
</comment>
<name>A0A9P7RXK9_9AGAR</name>
<accession>A0A9P7RXK9</accession>
<proteinExistence type="predicted"/>
<evidence type="ECO:0000313" key="8">
    <source>
        <dbReference type="Proteomes" id="UP001049176"/>
    </source>
</evidence>
<dbReference type="Proteomes" id="UP001049176">
    <property type="component" value="Chromosome 6"/>
</dbReference>
<comment type="caution">
    <text evidence="7">The sequence shown here is derived from an EMBL/GenBank/DDBJ whole genome shotgun (WGS) entry which is preliminary data.</text>
</comment>
<protein>
    <submittedName>
        <fullName evidence="7">Uncharacterized protein</fullName>
    </submittedName>
</protein>
<feature type="transmembrane region" description="Helical" evidence="6">
    <location>
        <begin position="32"/>
        <end position="51"/>
    </location>
</feature>
<evidence type="ECO:0000313" key="7">
    <source>
        <dbReference type="EMBL" id="KAG7091674.1"/>
    </source>
</evidence>
<dbReference type="PANTHER" id="PTHR43791">
    <property type="entry name" value="PERMEASE-RELATED"/>
    <property type="match status" value="1"/>
</dbReference>
<dbReference type="RefSeq" id="XP_043008144.1">
    <property type="nucleotide sequence ID" value="XM_043155671.1"/>
</dbReference>
<evidence type="ECO:0000256" key="3">
    <source>
        <dbReference type="ARBA" id="ARBA00022692"/>
    </source>
</evidence>
<sequence length="164" mass="17878">MTIPPYAAALGVALFVGYASDYFAVRGVSIGLCNILTIIGLGIYFGSQVHLVRYGCLIIVISGSLSVVGLITAWVANNAFPYIRRASALAISGMAFGMGLIMMVWLAGNIGRDTMTVVLLALAAAEGMISIVNTVWLRWKNEMMNCMREDDRYGDDSKWFMYTL</sequence>
<dbReference type="InterPro" id="IPR036259">
    <property type="entry name" value="MFS_trans_sf"/>
</dbReference>